<evidence type="ECO:0000256" key="2">
    <source>
        <dbReference type="ARBA" id="ARBA00010679"/>
    </source>
</evidence>
<keyword evidence="4" id="KW-0227">DNA damage</keyword>
<keyword evidence="16" id="KW-1185">Reference proteome</keyword>
<organism evidence="16 17">
    <name type="scientific">Ceratosolen solmsi marchali</name>
    <dbReference type="NCBI Taxonomy" id="326594"/>
    <lineage>
        <taxon>Eukaryota</taxon>
        <taxon>Metazoa</taxon>
        <taxon>Ecdysozoa</taxon>
        <taxon>Arthropoda</taxon>
        <taxon>Hexapoda</taxon>
        <taxon>Insecta</taxon>
        <taxon>Pterygota</taxon>
        <taxon>Neoptera</taxon>
        <taxon>Endopterygota</taxon>
        <taxon>Hymenoptera</taxon>
        <taxon>Apocrita</taxon>
        <taxon>Proctotrupomorpha</taxon>
        <taxon>Chalcidoidea</taxon>
        <taxon>Agaonidae</taxon>
        <taxon>Agaoninae</taxon>
        <taxon>Ceratosolen</taxon>
    </lineage>
</organism>
<accession>A0AAJ6YXQ2</accession>
<evidence type="ECO:0000313" key="16">
    <source>
        <dbReference type="Proteomes" id="UP000695007"/>
    </source>
</evidence>
<dbReference type="GO" id="GO:0006289">
    <property type="term" value="P:nucleotide-excision repair"/>
    <property type="evidence" value="ECO:0007669"/>
    <property type="project" value="InterPro"/>
</dbReference>
<evidence type="ECO:0000256" key="11">
    <source>
        <dbReference type="ARBA" id="ARBA00025652"/>
    </source>
</evidence>
<evidence type="ECO:0000313" key="17">
    <source>
        <dbReference type="RefSeq" id="XP_011506270.1"/>
    </source>
</evidence>
<dbReference type="Gene3D" id="3.30.310.40">
    <property type="match status" value="1"/>
</dbReference>
<dbReference type="InterPro" id="IPR011257">
    <property type="entry name" value="DNA_glycosylase"/>
</dbReference>
<comment type="similarity">
    <text evidence="2">Belongs to the type-1 OGG1 family.</text>
</comment>
<dbReference type="GeneID" id="105368840"/>
<evidence type="ECO:0000256" key="1">
    <source>
        <dbReference type="ARBA" id="ARBA00004123"/>
    </source>
</evidence>
<dbReference type="AlphaFoldDB" id="A0AAJ6YXQ2"/>
<evidence type="ECO:0000256" key="4">
    <source>
        <dbReference type="ARBA" id="ARBA00022763"/>
    </source>
</evidence>
<dbReference type="SUPFAM" id="SSF48150">
    <property type="entry name" value="DNA-glycosylase"/>
    <property type="match status" value="1"/>
</dbReference>
<dbReference type="FunFam" id="1.10.340.30:FF:000006">
    <property type="entry name" value="N-glycosylase/DNA lyase isoform X2"/>
    <property type="match status" value="1"/>
</dbReference>
<dbReference type="GO" id="GO:0140078">
    <property type="term" value="F:class I DNA-(apurinic or apyrimidinic site) endonuclease activity"/>
    <property type="evidence" value="ECO:0007669"/>
    <property type="project" value="UniProtKB-EC"/>
</dbReference>
<dbReference type="InterPro" id="IPR052054">
    <property type="entry name" value="Oxidative_DNA_repair_enzyme"/>
</dbReference>
<keyword evidence="9" id="KW-0511">Multifunctional enzyme</keyword>
<dbReference type="Gene3D" id="1.10.1670.10">
    <property type="entry name" value="Helix-hairpin-Helix base-excision DNA repair enzymes (C-terminal)"/>
    <property type="match status" value="1"/>
</dbReference>
<keyword evidence="8" id="KW-0539">Nucleus</keyword>
<dbReference type="CDD" id="cd00056">
    <property type="entry name" value="ENDO3c"/>
    <property type="match status" value="1"/>
</dbReference>
<evidence type="ECO:0000256" key="10">
    <source>
        <dbReference type="ARBA" id="ARBA00023295"/>
    </source>
</evidence>
<evidence type="ECO:0000256" key="12">
    <source>
        <dbReference type="ARBA" id="ARBA00044632"/>
    </source>
</evidence>
<evidence type="ECO:0000256" key="14">
    <source>
        <dbReference type="SAM" id="MobiDB-lite"/>
    </source>
</evidence>
<dbReference type="Gene3D" id="1.10.340.30">
    <property type="entry name" value="Hypothetical protein, domain 2"/>
    <property type="match status" value="1"/>
</dbReference>
<name>A0AAJ6YXQ2_9HYME</name>
<dbReference type="KEGG" id="csol:105368840"/>
<keyword evidence="6" id="KW-0234">DNA repair</keyword>
<dbReference type="GO" id="GO:0003684">
    <property type="term" value="F:damaged DNA binding"/>
    <property type="evidence" value="ECO:0007669"/>
    <property type="project" value="InterPro"/>
</dbReference>
<keyword evidence="5" id="KW-0378">Hydrolase</keyword>
<reference evidence="17" key="1">
    <citation type="submission" date="2025-08" db="UniProtKB">
        <authorList>
            <consortium name="RefSeq"/>
        </authorList>
    </citation>
    <scope>IDENTIFICATION</scope>
</reference>
<comment type="function">
    <text evidence="11">DNA repair enzyme that incises DNA at 8-oxoG residues. Excises 7,8-dihydro-8-oxoguanine and 2,6-diamino-4-hydroxy-5-N-methylformamidopyrimidine (FAPY) from damaged DNA. Has a beta-lyase activity that nicks DNA 3' to the lesion.</text>
</comment>
<comment type="catalytic activity">
    <reaction evidence="12">
        <text>2'-deoxyribonucleotide-(2'-deoxyribose 5'-phosphate)-2'-deoxyribonucleotide-DNA = a 3'-end 2'-deoxyribonucleotide-(2,3-dehydro-2,3-deoxyribose 5'-phosphate)-DNA + a 5'-end 5'-phospho-2'-deoxyribonucleoside-DNA + H(+)</text>
        <dbReference type="Rhea" id="RHEA:66592"/>
        <dbReference type="Rhea" id="RHEA-COMP:13180"/>
        <dbReference type="Rhea" id="RHEA-COMP:16897"/>
        <dbReference type="Rhea" id="RHEA-COMP:17067"/>
        <dbReference type="ChEBI" id="CHEBI:15378"/>
        <dbReference type="ChEBI" id="CHEBI:136412"/>
        <dbReference type="ChEBI" id="CHEBI:157695"/>
        <dbReference type="ChEBI" id="CHEBI:167181"/>
        <dbReference type="EC" id="4.2.99.18"/>
    </reaction>
</comment>
<dbReference type="Proteomes" id="UP000695007">
    <property type="component" value="Unplaced"/>
</dbReference>
<dbReference type="Pfam" id="PF00730">
    <property type="entry name" value="HhH-GPD"/>
    <property type="match status" value="1"/>
</dbReference>
<evidence type="ECO:0000256" key="7">
    <source>
        <dbReference type="ARBA" id="ARBA00023239"/>
    </source>
</evidence>
<evidence type="ECO:0000259" key="15">
    <source>
        <dbReference type="SMART" id="SM00478"/>
    </source>
</evidence>
<dbReference type="CTD" id="4968"/>
<dbReference type="RefSeq" id="XP_011506270.1">
    <property type="nucleotide sequence ID" value="XM_011507968.1"/>
</dbReference>
<dbReference type="InterPro" id="IPR003265">
    <property type="entry name" value="HhH-GPD_domain"/>
</dbReference>
<evidence type="ECO:0000256" key="8">
    <source>
        <dbReference type="ARBA" id="ARBA00023242"/>
    </source>
</evidence>
<dbReference type="SUPFAM" id="SSF55945">
    <property type="entry name" value="TATA-box binding protein-like"/>
    <property type="match status" value="1"/>
</dbReference>
<comment type="subcellular location">
    <subcellularLocation>
        <location evidence="1">Nucleus</location>
    </subcellularLocation>
</comment>
<proteinExistence type="inferred from homology"/>
<keyword evidence="7 17" id="KW-0456">Lyase</keyword>
<dbReference type="InterPro" id="IPR023170">
    <property type="entry name" value="HhH_base_excis_C"/>
</dbReference>
<dbReference type="Pfam" id="PF07934">
    <property type="entry name" value="OGG_N"/>
    <property type="match status" value="1"/>
</dbReference>
<evidence type="ECO:0000256" key="13">
    <source>
        <dbReference type="ARBA" id="ARBA00073127"/>
    </source>
</evidence>
<dbReference type="SMART" id="SM00478">
    <property type="entry name" value="ENDO3c"/>
    <property type="match status" value="1"/>
</dbReference>
<dbReference type="PANTHER" id="PTHR10242">
    <property type="entry name" value="8-OXOGUANINE DNA GLYCOSYLASE"/>
    <property type="match status" value="1"/>
</dbReference>
<feature type="domain" description="HhH-GPD" evidence="15">
    <location>
        <begin position="136"/>
        <end position="306"/>
    </location>
</feature>
<sequence>MTSTSEGYKSCENISKKEKSIFCDIKELDLRITLKGGQSFRWIECNDGKSFRGVFSSTVWTLMQNDDKLIYTIHGSLKEDVGFSKILSDYFRLNLSLKENLRTWASVDSHFESYNKLGAVRILNQDVVENLFSFICSSNNNIIRISGMVEKLCKIFGTRICAIEDQEYYDFPTIEALSKPNVEFNLRKEGFGYRAGYISKSAQKLLSLGGKKWLLQLKKENGTTYESAKESLMSLPGVGPKVADCICLMSLGHLEAIPVDTHIFQVACTNYIPHLSKQSNVTPKINQEVSSYLRRLWGPLAGWAQAIVFCMKINSSNSQNRKRSIQQGRKKSTKITKVK</sequence>
<dbReference type="PANTHER" id="PTHR10242:SF2">
    <property type="entry name" value="N-GLYCOSYLASE_DNA LYASE"/>
    <property type="match status" value="1"/>
</dbReference>
<evidence type="ECO:0000256" key="9">
    <source>
        <dbReference type="ARBA" id="ARBA00023268"/>
    </source>
</evidence>
<protein>
    <recommendedName>
        <fullName evidence="13">N-glycosylase/DNA lyase</fullName>
        <ecNumber evidence="3">4.2.99.18</ecNumber>
    </recommendedName>
</protein>
<evidence type="ECO:0000256" key="6">
    <source>
        <dbReference type="ARBA" id="ARBA00023204"/>
    </source>
</evidence>
<keyword evidence="10" id="KW-0326">Glycosidase</keyword>
<evidence type="ECO:0000256" key="3">
    <source>
        <dbReference type="ARBA" id="ARBA00012720"/>
    </source>
</evidence>
<dbReference type="InterPro" id="IPR012904">
    <property type="entry name" value="OGG_N"/>
</dbReference>
<dbReference type="EC" id="4.2.99.18" evidence="3"/>
<dbReference type="GO" id="GO:0006285">
    <property type="term" value="P:base-excision repair, AP site formation"/>
    <property type="evidence" value="ECO:0007669"/>
    <property type="project" value="TreeGrafter"/>
</dbReference>
<evidence type="ECO:0000256" key="5">
    <source>
        <dbReference type="ARBA" id="ARBA00022801"/>
    </source>
</evidence>
<feature type="region of interest" description="Disordered" evidence="14">
    <location>
        <begin position="320"/>
        <end position="339"/>
    </location>
</feature>
<dbReference type="GO" id="GO:0034039">
    <property type="term" value="F:8-oxo-7,8-dihydroguanine DNA N-glycosylase activity"/>
    <property type="evidence" value="ECO:0007669"/>
    <property type="project" value="TreeGrafter"/>
</dbReference>
<gene>
    <name evidence="17" type="primary">LOC105368840</name>
</gene>
<dbReference type="GO" id="GO:0005634">
    <property type="term" value="C:nucleus"/>
    <property type="evidence" value="ECO:0007669"/>
    <property type="project" value="UniProtKB-SubCell"/>
</dbReference>